<keyword evidence="4 8" id="KW-0028">Amino-acid biosynthesis</keyword>
<feature type="domain" description="PHP" evidence="9">
    <location>
        <begin position="5"/>
        <end position="217"/>
    </location>
</feature>
<dbReference type="NCBIfam" id="TIGR01856">
    <property type="entry name" value="hisJ_fam"/>
    <property type="match status" value="1"/>
</dbReference>
<dbReference type="UniPathway" id="UPA00031">
    <property type="reaction ID" value="UER00013"/>
</dbReference>
<dbReference type="InterPro" id="IPR016195">
    <property type="entry name" value="Pol/histidinol_Pase-like"/>
</dbReference>
<evidence type="ECO:0000256" key="1">
    <source>
        <dbReference type="ARBA" id="ARBA00004970"/>
    </source>
</evidence>
<name>A0A5C3NY34_9APHY</name>
<evidence type="ECO:0000256" key="5">
    <source>
        <dbReference type="ARBA" id="ARBA00022801"/>
    </source>
</evidence>
<comment type="pathway">
    <text evidence="1 8">Amino-acid biosynthesis; L-histidine biosynthesis; L-histidine from 5-phospho-alpha-D-ribose 1-diphosphate: step 8/9.</text>
</comment>
<dbReference type="Pfam" id="PF02811">
    <property type="entry name" value="PHP"/>
    <property type="match status" value="1"/>
</dbReference>
<dbReference type="InterPro" id="IPR010140">
    <property type="entry name" value="Histidinol_P_phosphatase_HisJ"/>
</dbReference>
<dbReference type="EMBL" id="ML211516">
    <property type="protein sequence ID" value="TFK82151.1"/>
    <property type="molecule type" value="Genomic_DNA"/>
</dbReference>
<dbReference type="EC" id="3.1.3.15" evidence="3 8"/>
<gene>
    <name evidence="10" type="ORF">K466DRAFT_500828</name>
</gene>
<dbReference type="SUPFAM" id="SSF89550">
    <property type="entry name" value="PHP domain-like"/>
    <property type="match status" value="1"/>
</dbReference>
<evidence type="ECO:0000256" key="7">
    <source>
        <dbReference type="ARBA" id="ARBA00049158"/>
    </source>
</evidence>
<reference evidence="10 11" key="1">
    <citation type="journal article" date="2019" name="Nat. Ecol. Evol.">
        <title>Megaphylogeny resolves global patterns of mushroom evolution.</title>
        <authorList>
            <person name="Varga T."/>
            <person name="Krizsan K."/>
            <person name="Foldi C."/>
            <person name="Dima B."/>
            <person name="Sanchez-Garcia M."/>
            <person name="Sanchez-Ramirez S."/>
            <person name="Szollosi G.J."/>
            <person name="Szarkandi J.G."/>
            <person name="Papp V."/>
            <person name="Albert L."/>
            <person name="Andreopoulos W."/>
            <person name="Angelini C."/>
            <person name="Antonin V."/>
            <person name="Barry K.W."/>
            <person name="Bougher N.L."/>
            <person name="Buchanan P."/>
            <person name="Buyck B."/>
            <person name="Bense V."/>
            <person name="Catcheside P."/>
            <person name="Chovatia M."/>
            <person name="Cooper J."/>
            <person name="Damon W."/>
            <person name="Desjardin D."/>
            <person name="Finy P."/>
            <person name="Geml J."/>
            <person name="Haridas S."/>
            <person name="Hughes K."/>
            <person name="Justo A."/>
            <person name="Karasinski D."/>
            <person name="Kautmanova I."/>
            <person name="Kiss B."/>
            <person name="Kocsube S."/>
            <person name="Kotiranta H."/>
            <person name="LaButti K.M."/>
            <person name="Lechner B.E."/>
            <person name="Liimatainen K."/>
            <person name="Lipzen A."/>
            <person name="Lukacs Z."/>
            <person name="Mihaltcheva S."/>
            <person name="Morgado L.N."/>
            <person name="Niskanen T."/>
            <person name="Noordeloos M.E."/>
            <person name="Ohm R.A."/>
            <person name="Ortiz-Santana B."/>
            <person name="Ovrebo C."/>
            <person name="Racz N."/>
            <person name="Riley R."/>
            <person name="Savchenko A."/>
            <person name="Shiryaev A."/>
            <person name="Soop K."/>
            <person name="Spirin V."/>
            <person name="Szebenyi C."/>
            <person name="Tomsovsky M."/>
            <person name="Tulloss R.E."/>
            <person name="Uehling J."/>
            <person name="Grigoriev I.V."/>
            <person name="Vagvolgyi C."/>
            <person name="Papp T."/>
            <person name="Martin F.M."/>
            <person name="Miettinen O."/>
            <person name="Hibbett D.S."/>
            <person name="Nagy L.G."/>
        </authorList>
    </citation>
    <scope>NUCLEOTIDE SEQUENCE [LARGE SCALE GENOMIC DNA]</scope>
    <source>
        <strain evidence="10 11">HHB13444</strain>
    </source>
</reference>
<comment type="similarity">
    <text evidence="2 8">Belongs to the PHP hydrolase family. HisK subfamily.</text>
</comment>
<evidence type="ECO:0000256" key="4">
    <source>
        <dbReference type="ARBA" id="ARBA00022605"/>
    </source>
</evidence>
<keyword evidence="11" id="KW-1185">Reference proteome</keyword>
<evidence type="ECO:0000259" key="9">
    <source>
        <dbReference type="Pfam" id="PF02811"/>
    </source>
</evidence>
<dbReference type="Gene3D" id="3.20.20.140">
    <property type="entry name" value="Metal-dependent hydrolases"/>
    <property type="match status" value="1"/>
</dbReference>
<accession>A0A5C3NY34</accession>
<proteinExistence type="inferred from homology"/>
<evidence type="ECO:0000313" key="11">
    <source>
        <dbReference type="Proteomes" id="UP000308197"/>
    </source>
</evidence>
<organism evidence="10 11">
    <name type="scientific">Polyporus arcularius HHB13444</name>
    <dbReference type="NCBI Taxonomy" id="1314778"/>
    <lineage>
        <taxon>Eukaryota</taxon>
        <taxon>Fungi</taxon>
        <taxon>Dikarya</taxon>
        <taxon>Basidiomycota</taxon>
        <taxon>Agaricomycotina</taxon>
        <taxon>Agaricomycetes</taxon>
        <taxon>Polyporales</taxon>
        <taxon>Polyporaceae</taxon>
        <taxon>Polyporus</taxon>
    </lineage>
</organism>
<dbReference type="PANTHER" id="PTHR21039">
    <property type="entry name" value="HISTIDINOL PHOSPHATASE-RELATED"/>
    <property type="match status" value="1"/>
</dbReference>
<dbReference type="CDD" id="cd12110">
    <property type="entry name" value="PHP_HisPPase_Hisj_like"/>
    <property type="match status" value="1"/>
</dbReference>
<sequence length="315" mass="35739">MPFSHHSHSGQFCKHAAGTLEDVVREAIRQGFRTYGLTEHVPRHRVDDLYPEEEGLSLDVLKSQFDAFLTEAHRLKEKYAEQITLLVGLETEYITDTDLTALDALLSEHGTRIEYLVGSVHHVGGIPIDFDRPTFEKALASFSDDTHPDSMAAFLNAYFDAQYTLMQRFHPEVIGHFDLCRLYNPGLRFRDYPDALERIRRNVQYAVRYGALFELNAAAFRKGWDAAYPGDDVVEIVKEHGGRFTLSDDSHGPHAVGLNYHRLVGYARRVGIEALWVLASPSLPDGASAVRRGVVSHKVTGQWWEDPFWKGREQT</sequence>
<evidence type="ECO:0000256" key="6">
    <source>
        <dbReference type="ARBA" id="ARBA00023102"/>
    </source>
</evidence>
<dbReference type="FunCoup" id="A0A5C3NY34">
    <property type="interactions" value="97"/>
</dbReference>
<evidence type="ECO:0000256" key="8">
    <source>
        <dbReference type="RuleBase" id="RU366003"/>
    </source>
</evidence>
<dbReference type="STRING" id="1314778.A0A5C3NY34"/>
<comment type="catalytic activity">
    <reaction evidence="7 8">
        <text>L-histidinol phosphate + H2O = L-histidinol + phosphate</text>
        <dbReference type="Rhea" id="RHEA:14465"/>
        <dbReference type="ChEBI" id="CHEBI:15377"/>
        <dbReference type="ChEBI" id="CHEBI:43474"/>
        <dbReference type="ChEBI" id="CHEBI:57699"/>
        <dbReference type="ChEBI" id="CHEBI:57980"/>
        <dbReference type="EC" id="3.1.3.15"/>
    </reaction>
</comment>
<dbReference type="GO" id="GO:0004401">
    <property type="term" value="F:histidinol-phosphatase activity"/>
    <property type="evidence" value="ECO:0007669"/>
    <property type="project" value="UniProtKB-UniRule"/>
</dbReference>
<dbReference type="InterPro" id="IPR004013">
    <property type="entry name" value="PHP_dom"/>
</dbReference>
<dbReference type="InParanoid" id="A0A5C3NY34"/>
<dbReference type="GO" id="GO:0005737">
    <property type="term" value="C:cytoplasm"/>
    <property type="evidence" value="ECO:0007669"/>
    <property type="project" value="TreeGrafter"/>
</dbReference>
<dbReference type="Proteomes" id="UP000308197">
    <property type="component" value="Unassembled WGS sequence"/>
</dbReference>
<evidence type="ECO:0000256" key="2">
    <source>
        <dbReference type="ARBA" id="ARBA00009152"/>
    </source>
</evidence>
<evidence type="ECO:0000313" key="10">
    <source>
        <dbReference type="EMBL" id="TFK82151.1"/>
    </source>
</evidence>
<dbReference type="AlphaFoldDB" id="A0A5C3NY34"/>
<evidence type="ECO:0000256" key="3">
    <source>
        <dbReference type="ARBA" id="ARBA00013085"/>
    </source>
</evidence>
<keyword evidence="6 8" id="KW-0368">Histidine biosynthesis</keyword>
<dbReference type="GO" id="GO:0000105">
    <property type="term" value="P:L-histidine biosynthetic process"/>
    <property type="evidence" value="ECO:0007669"/>
    <property type="project" value="UniProtKB-UniRule"/>
</dbReference>
<dbReference type="PANTHER" id="PTHR21039:SF0">
    <property type="entry name" value="HISTIDINOL-PHOSPHATASE"/>
    <property type="match status" value="1"/>
</dbReference>
<keyword evidence="5 8" id="KW-0378">Hydrolase</keyword>
<protein>
    <recommendedName>
        <fullName evidence="3 8">Histidinol-phosphatase</fullName>
        <shortName evidence="8">HolPase</shortName>
        <ecNumber evidence="3 8">3.1.3.15</ecNumber>
    </recommendedName>
</protein>